<feature type="domain" description="Reverse transcriptase/retrotransposon-derived protein RNase H-like" evidence="9">
    <location>
        <begin position="780"/>
        <end position="878"/>
    </location>
</feature>
<dbReference type="InterPro" id="IPR043128">
    <property type="entry name" value="Rev_trsase/Diguanyl_cyclase"/>
</dbReference>
<dbReference type="InterPro" id="IPR041577">
    <property type="entry name" value="RT_RNaseH_2"/>
</dbReference>
<dbReference type="CDD" id="cd01647">
    <property type="entry name" value="RT_LTR"/>
    <property type="match status" value="1"/>
</dbReference>
<dbReference type="SUPFAM" id="SSF56672">
    <property type="entry name" value="DNA/RNA polymerases"/>
    <property type="match status" value="1"/>
</dbReference>
<dbReference type="InterPro" id="IPR050951">
    <property type="entry name" value="Retrovirus_Pol_polyprotein"/>
</dbReference>
<keyword evidence="4" id="KW-0378">Hydrolase</keyword>
<dbReference type="Gene3D" id="3.30.70.270">
    <property type="match status" value="3"/>
</dbReference>
<feature type="compositionally biased region" description="Basic and acidic residues" evidence="6">
    <location>
        <begin position="53"/>
        <end position="84"/>
    </location>
</feature>
<dbReference type="EMBL" id="JACGWJ010000017">
    <property type="protein sequence ID" value="KAL0356205.1"/>
    <property type="molecule type" value="Genomic_DNA"/>
</dbReference>
<evidence type="ECO:0000256" key="4">
    <source>
        <dbReference type="ARBA" id="ARBA00022759"/>
    </source>
</evidence>
<dbReference type="PANTHER" id="PTHR37984">
    <property type="entry name" value="PROTEIN CBG26694"/>
    <property type="match status" value="1"/>
</dbReference>
<feature type="compositionally biased region" description="Basic and acidic residues" evidence="6">
    <location>
        <begin position="307"/>
        <end position="341"/>
    </location>
</feature>
<comment type="caution">
    <text evidence="10">The sequence shown here is derived from an EMBL/GenBank/DDBJ whole genome shotgun (WGS) entry which is preliminary data.</text>
</comment>
<reference evidence="10" key="2">
    <citation type="journal article" date="2024" name="Plant">
        <title>Genomic evolution and insights into agronomic trait innovations of Sesamum species.</title>
        <authorList>
            <person name="Miao H."/>
            <person name="Wang L."/>
            <person name="Qu L."/>
            <person name="Liu H."/>
            <person name="Sun Y."/>
            <person name="Le M."/>
            <person name="Wang Q."/>
            <person name="Wei S."/>
            <person name="Zheng Y."/>
            <person name="Lin W."/>
            <person name="Duan Y."/>
            <person name="Cao H."/>
            <person name="Xiong S."/>
            <person name="Wang X."/>
            <person name="Wei L."/>
            <person name="Li C."/>
            <person name="Ma Q."/>
            <person name="Ju M."/>
            <person name="Zhao R."/>
            <person name="Li G."/>
            <person name="Mu C."/>
            <person name="Tian Q."/>
            <person name="Mei H."/>
            <person name="Zhang T."/>
            <person name="Gao T."/>
            <person name="Zhang H."/>
        </authorList>
    </citation>
    <scope>NUCLEOTIDE SEQUENCE</scope>
    <source>
        <strain evidence="10">G02</strain>
    </source>
</reference>
<feature type="region of interest" description="Disordered" evidence="6">
    <location>
        <begin position="48"/>
        <end position="84"/>
    </location>
</feature>
<sequence>MEGDTSRHEEGPSRYTEPVMQITRSELQRLMEEAGRNAIALHEKVAATPIVREAPRRQLFREQEDREQEGASRDEPGKGHEKIERLGKQIDDLKRRGEIVSQNRHSPFSNRILTEVVDPSFRMPDLPKYDGSKDPQEHVAAFELVMNLYGQPNAINAKLFVTTLTGKAQEWFSLPSGGIETFEQLIQKFTFHFASKRKQKRSATYLFNIRQREDESLKNFIGRFNNETLEVQDLRIDMIVSILIHGLKKGPLASALARDPPEDMEQLMKEKGHDTEECYQLKDEIERLVRQGYFKEYKLERDEQGAYKGRNNEVRNRSRSRDRFRDRQMEGRNTTGEKDNVPMKGVINTIAGGPRGGDSKRSRKQSERAVREDRRKEWVLSVGNEEEITFGPKDLLEKQGSQDDPMVVRLDIANFSVHKVLIDNGSSADIIFWEVVKRMGLENAKRSPVQTPLVGFGGARSLRWEPWTSQFLWGRNPVGGPRWLNSNSRYPFAYNVILGRPGLNVFRAVVSTYHMKMKFPTKNGVGEVVCDQKEARKCYNLSLKKGEEEVECGPIGATNQAEKEIFWGRKEPNHRRKVNKLMEAGYVSEVQYTDWLANVVVVPKASGKWRMCTDFTDLNKACPKDPYPLPRIDLLVDSTAGYELFSMMDAYQGYHQIFMAEEDRIKTSFITDKESKENDHLEDLKQAFDVMRAYGMKLNPSKCTFGVRGGKFLGYMVSERGIEANPEKIEAISQIKSPRSLKEVQKLTGKIASLSRFISKSADRSLLFFKSLGKAKEFEWTEECEQALQNLKSYLATPPLLVNPKQGETLFLYLAVSEQAVSTVLISESEKVQNPVYYVSKMLQGAEKRYTQIEKLALALVITARKLRPYFQSHKIVVLTNHPLGHIMTRPDASGRLVKWAVELGEYDIEYQSRTAVKAQALADFVVEFAGDQAQEEKGGWLMHVDGSSNTNNGGVGIWLQGPAG</sequence>
<dbReference type="Pfam" id="PF00078">
    <property type="entry name" value="RVT_1"/>
    <property type="match status" value="1"/>
</dbReference>
<keyword evidence="3" id="KW-0540">Nuclease</keyword>
<proteinExistence type="predicted"/>
<dbReference type="GO" id="GO:0004519">
    <property type="term" value="F:endonuclease activity"/>
    <property type="evidence" value="ECO:0007669"/>
    <property type="project" value="UniProtKB-KW"/>
</dbReference>
<protein>
    <submittedName>
        <fullName evidence="10">Retrovirus-related Pol polyprotein from transposon gypsy</fullName>
    </submittedName>
</protein>
<feature type="domain" description="Retrotransposon gag" evidence="8">
    <location>
        <begin position="158"/>
        <end position="248"/>
    </location>
</feature>
<evidence type="ECO:0000259" key="7">
    <source>
        <dbReference type="Pfam" id="PF00078"/>
    </source>
</evidence>
<feature type="compositionally biased region" description="Basic and acidic residues" evidence="6">
    <location>
        <begin position="357"/>
        <end position="370"/>
    </location>
</feature>
<keyword evidence="1" id="KW-0808">Transferase</keyword>
<dbReference type="Pfam" id="PF03732">
    <property type="entry name" value="Retrotrans_gag"/>
    <property type="match status" value="1"/>
</dbReference>
<dbReference type="Pfam" id="PF17919">
    <property type="entry name" value="RT_RNaseH_2"/>
    <property type="match status" value="1"/>
</dbReference>
<evidence type="ECO:0000256" key="5">
    <source>
        <dbReference type="ARBA" id="ARBA00023268"/>
    </source>
</evidence>
<evidence type="ECO:0000256" key="3">
    <source>
        <dbReference type="ARBA" id="ARBA00022722"/>
    </source>
</evidence>
<accession>A0AAW2PJ31</accession>
<feature type="region of interest" description="Disordered" evidence="6">
    <location>
        <begin position="1"/>
        <end position="20"/>
    </location>
</feature>
<evidence type="ECO:0000259" key="9">
    <source>
        <dbReference type="Pfam" id="PF17919"/>
    </source>
</evidence>
<dbReference type="InterPro" id="IPR021109">
    <property type="entry name" value="Peptidase_aspartic_dom_sf"/>
</dbReference>
<feature type="domain" description="Reverse transcriptase" evidence="7">
    <location>
        <begin position="602"/>
        <end position="672"/>
    </location>
</feature>
<keyword evidence="5" id="KW-0511">Multifunctional enzyme</keyword>
<dbReference type="AlphaFoldDB" id="A0AAW2PJ31"/>
<gene>
    <name evidence="10" type="ORF">Sradi_4067400</name>
</gene>
<dbReference type="InterPro" id="IPR043502">
    <property type="entry name" value="DNA/RNA_pol_sf"/>
</dbReference>
<keyword evidence="2" id="KW-0548">Nucleotidyltransferase</keyword>
<evidence type="ECO:0000259" key="8">
    <source>
        <dbReference type="Pfam" id="PF03732"/>
    </source>
</evidence>
<dbReference type="GO" id="GO:0016779">
    <property type="term" value="F:nucleotidyltransferase activity"/>
    <property type="evidence" value="ECO:0007669"/>
    <property type="project" value="UniProtKB-KW"/>
</dbReference>
<evidence type="ECO:0000256" key="2">
    <source>
        <dbReference type="ARBA" id="ARBA00022695"/>
    </source>
</evidence>
<evidence type="ECO:0000313" key="10">
    <source>
        <dbReference type="EMBL" id="KAL0356205.1"/>
    </source>
</evidence>
<evidence type="ECO:0000256" key="1">
    <source>
        <dbReference type="ARBA" id="ARBA00022679"/>
    </source>
</evidence>
<dbReference type="Gene3D" id="2.40.70.10">
    <property type="entry name" value="Acid Proteases"/>
    <property type="match status" value="1"/>
</dbReference>
<reference evidence="10" key="1">
    <citation type="submission" date="2020-06" db="EMBL/GenBank/DDBJ databases">
        <authorList>
            <person name="Li T."/>
            <person name="Hu X."/>
            <person name="Zhang T."/>
            <person name="Song X."/>
            <person name="Zhang H."/>
            <person name="Dai N."/>
            <person name="Sheng W."/>
            <person name="Hou X."/>
            <person name="Wei L."/>
        </authorList>
    </citation>
    <scope>NUCLEOTIDE SEQUENCE</scope>
    <source>
        <strain evidence="10">G02</strain>
        <tissue evidence="10">Leaf</tissue>
    </source>
</reference>
<dbReference type="Gene3D" id="3.10.10.10">
    <property type="entry name" value="HIV Type 1 Reverse Transcriptase, subunit A, domain 1"/>
    <property type="match status" value="1"/>
</dbReference>
<dbReference type="PANTHER" id="PTHR37984:SF5">
    <property type="entry name" value="PROTEIN NYNRIN-LIKE"/>
    <property type="match status" value="1"/>
</dbReference>
<dbReference type="InterPro" id="IPR000477">
    <property type="entry name" value="RT_dom"/>
</dbReference>
<feature type="region of interest" description="Disordered" evidence="6">
    <location>
        <begin position="307"/>
        <end position="370"/>
    </location>
</feature>
<feature type="compositionally biased region" description="Basic and acidic residues" evidence="6">
    <location>
        <begin position="1"/>
        <end position="12"/>
    </location>
</feature>
<name>A0AAW2PJ31_SESRA</name>
<evidence type="ECO:0000256" key="6">
    <source>
        <dbReference type="SAM" id="MobiDB-lite"/>
    </source>
</evidence>
<dbReference type="InterPro" id="IPR005162">
    <property type="entry name" value="Retrotrans_gag_dom"/>
</dbReference>
<organism evidence="10">
    <name type="scientific">Sesamum radiatum</name>
    <name type="common">Black benniseed</name>
    <dbReference type="NCBI Taxonomy" id="300843"/>
    <lineage>
        <taxon>Eukaryota</taxon>
        <taxon>Viridiplantae</taxon>
        <taxon>Streptophyta</taxon>
        <taxon>Embryophyta</taxon>
        <taxon>Tracheophyta</taxon>
        <taxon>Spermatophyta</taxon>
        <taxon>Magnoliopsida</taxon>
        <taxon>eudicotyledons</taxon>
        <taxon>Gunneridae</taxon>
        <taxon>Pentapetalae</taxon>
        <taxon>asterids</taxon>
        <taxon>lamiids</taxon>
        <taxon>Lamiales</taxon>
        <taxon>Pedaliaceae</taxon>
        <taxon>Sesamum</taxon>
    </lineage>
</organism>
<keyword evidence="4" id="KW-0255">Endonuclease</keyword>